<dbReference type="EMBL" id="JAAAID010004334">
    <property type="protein sequence ID" value="KAF9993429.1"/>
    <property type="molecule type" value="Genomic_DNA"/>
</dbReference>
<dbReference type="InterPro" id="IPR009078">
    <property type="entry name" value="Ferritin-like_SF"/>
</dbReference>
<keyword evidence="3" id="KW-1185">Reference proteome</keyword>
<evidence type="ECO:0000256" key="1">
    <source>
        <dbReference type="SAM" id="SignalP"/>
    </source>
</evidence>
<dbReference type="PANTHER" id="PTHR38705:SF1">
    <property type="entry name" value="PROTEIN RDS1"/>
    <property type="match status" value="1"/>
</dbReference>
<name>A0A9P6MDG8_9FUNG</name>
<feature type="non-terminal residue" evidence="2">
    <location>
        <position position="276"/>
    </location>
</feature>
<dbReference type="InterPro" id="IPR039254">
    <property type="entry name" value="Rds1"/>
</dbReference>
<dbReference type="SUPFAM" id="SSF47240">
    <property type="entry name" value="Ferritin-like"/>
    <property type="match status" value="1"/>
</dbReference>
<protein>
    <submittedName>
        <fullName evidence="2">Uncharacterized protein</fullName>
    </submittedName>
</protein>
<proteinExistence type="predicted"/>
<dbReference type="Proteomes" id="UP000703661">
    <property type="component" value="Unassembled WGS sequence"/>
</dbReference>
<keyword evidence="1" id="KW-0732">Signal</keyword>
<dbReference type="Pfam" id="PF13668">
    <property type="entry name" value="Ferritin_2"/>
    <property type="match status" value="1"/>
</dbReference>
<dbReference type="PANTHER" id="PTHR38705">
    <property type="entry name" value="PROTEIN RDS1"/>
    <property type="match status" value="1"/>
</dbReference>
<sequence>MRLSIAFVASTIATAAVIAAPLNIKRGLSKTNIGVLNFALTLEHLEAAFYTLGLEKFDDDAFRSAGFLSPVREQFIHIKDHESTHVETLKVVIENAGGVPVPECKYNFPLTDIHSFVNIARALETTGVSAYLGAAANFNGDLLTGAASIATVEARQSSFLNELTGLEGAPYNFDTPLDARQVFTMASQLIESCPFNLGVEPFTQLKATLPDHGDKVMVSFEGEKHHKKTWCQFLFSNSVVVSPIEECAVPSDAIGYFYLIITDTARPITFNDDRHI</sequence>
<evidence type="ECO:0000313" key="2">
    <source>
        <dbReference type="EMBL" id="KAF9993429.1"/>
    </source>
</evidence>
<dbReference type="InterPro" id="IPR012347">
    <property type="entry name" value="Ferritin-like"/>
</dbReference>
<comment type="caution">
    <text evidence="2">The sequence shown here is derived from an EMBL/GenBank/DDBJ whole genome shotgun (WGS) entry which is preliminary data.</text>
</comment>
<dbReference type="AlphaFoldDB" id="A0A9P6MDG8"/>
<dbReference type="Gene3D" id="1.20.1260.10">
    <property type="match status" value="1"/>
</dbReference>
<feature type="chain" id="PRO_5040168159" evidence="1">
    <location>
        <begin position="20"/>
        <end position="276"/>
    </location>
</feature>
<reference evidence="2" key="1">
    <citation type="journal article" date="2020" name="Fungal Divers.">
        <title>Resolving the Mortierellaceae phylogeny through synthesis of multi-gene phylogenetics and phylogenomics.</title>
        <authorList>
            <person name="Vandepol N."/>
            <person name="Liber J."/>
            <person name="Desiro A."/>
            <person name="Na H."/>
            <person name="Kennedy M."/>
            <person name="Barry K."/>
            <person name="Grigoriev I.V."/>
            <person name="Miller A.N."/>
            <person name="O'Donnell K."/>
            <person name="Stajich J.E."/>
            <person name="Bonito G."/>
        </authorList>
    </citation>
    <scope>NUCLEOTIDE SEQUENCE</scope>
    <source>
        <strain evidence="2">NRRL 2769</strain>
    </source>
</reference>
<organism evidence="2 3">
    <name type="scientific">Entomortierella chlamydospora</name>
    <dbReference type="NCBI Taxonomy" id="101097"/>
    <lineage>
        <taxon>Eukaryota</taxon>
        <taxon>Fungi</taxon>
        <taxon>Fungi incertae sedis</taxon>
        <taxon>Mucoromycota</taxon>
        <taxon>Mortierellomycotina</taxon>
        <taxon>Mortierellomycetes</taxon>
        <taxon>Mortierellales</taxon>
        <taxon>Mortierellaceae</taxon>
        <taxon>Entomortierella</taxon>
    </lineage>
</organism>
<evidence type="ECO:0000313" key="3">
    <source>
        <dbReference type="Proteomes" id="UP000703661"/>
    </source>
</evidence>
<gene>
    <name evidence="2" type="ORF">BGZ80_008152</name>
</gene>
<accession>A0A9P6MDG8</accession>
<feature type="signal peptide" evidence="1">
    <location>
        <begin position="1"/>
        <end position="19"/>
    </location>
</feature>